<evidence type="ECO:0000256" key="6">
    <source>
        <dbReference type="ARBA" id="ARBA00023204"/>
    </source>
</evidence>
<dbReference type="InterPro" id="IPR018552">
    <property type="entry name" value="CENP-X"/>
</dbReference>
<dbReference type="PANTHER" id="PTHR28680:SF1">
    <property type="entry name" value="CENTROMERE PROTEIN X"/>
    <property type="match status" value="1"/>
</dbReference>
<dbReference type="Proteomes" id="UP000440578">
    <property type="component" value="Unassembled WGS sequence"/>
</dbReference>
<keyword evidence="7" id="KW-0539">Nucleus</keyword>
<evidence type="ECO:0000256" key="3">
    <source>
        <dbReference type="ARBA" id="ARBA00016388"/>
    </source>
</evidence>
<dbReference type="GO" id="GO:0031297">
    <property type="term" value="P:replication fork processing"/>
    <property type="evidence" value="ECO:0007669"/>
    <property type="project" value="TreeGrafter"/>
</dbReference>
<reference evidence="11 12" key="1">
    <citation type="submission" date="2019-07" db="EMBL/GenBank/DDBJ databases">
        <title>Draft genome assembly of a fouling barnacle, Amphibalanus amphitrite (Darwin, 1854): The first reference genome for Thecostraca.</title>
        <authorList>
            <person name="Kim W."/>
        </authorList>
    </citation>
    <scope>NUCLEOTIDE SEQUENCE [LARGE SCALE GENOMIC DNA]</scope>
    <source>
        <strain evidence="11">SNU_AA5</strain>
        <tissue evidence="11">Soma without cirri and trophi</tissue>
    </source>
</reference>
<dbReference type="CDD" id="cd22921">
    <property type="entry name" value="HFD_CENP-X"/>
    <property type="match status" value="1"/>
</dbReference>
<dbReference type="GO" id="GO:0071821">
    <property type="term" value="C:FANCM-MHF complex"/>
    <property type="evidence" value="ECO:0007669"/>
    <property type="project" value="TreeGrafter"/>
</dbReference>
<evidence type="ECO:0000256" key="1">
    <source>
        <dbReference type="ARBA" id="ARBA00004123"/>
    </source>
</evidence>
<dbReference type="PANTHER" id="PTHR28680">
    <property type="entry name" value="CENTROMERE PROTEIN X"/>
    <property type="match status" value="1"/>
</dbReference>
<protein>
    <recommendedName>
        <fullName evidence="3">Centromere protein X</fullName>
    </recommendedName>
</protein>
<dbReference type="GO" id="GO:0051382">
    <property type="term" value="P:kinetochore assembly"/>
    <property type="evidence" value="ECO:0007669"/>
    <property type="project" value="InterPro"/>
</dbReference>
<keyword evidence="5" id="KW-0238">DNA-binding</keyword>
<accession>A0A6A4XHL7</accession>
<organism evidence="11 12">
    <name type="scientific">Amphibalanus amphitrite</name>
    <name type="common">Striped barnacle</name>
    <name type="synonym">Balanus amphitrite</name>
    <dbReference type="NCBI Taxonomy" id="1232801"/>
    <lineage>
        <taxon>Eukaryota</taxon>
        <taxon>Metazoa</taxon>
        <taxon>Ecdysozoa</taxon>
        <taxon>Arthropoda</taxon>
        <taxon>Crustacea</taxon>
        <taxon>Multicrustacea</taxon>
        <taxon>Cirripedia</taxon>
        <taxon>Thoracica</taxon>
        <taxon>Thoracicalcarea</taxon>
        <taxon>Balanomorpha</taxon>
        <taxon>Balanoidea</taxon>
        <taxon>Balanidae</taxon>
        <taxon>Amphibalaninae</taxon>
        <taxon>Amphibalanus</taxon>
    </lineage>
</organism>
<comment type="subunit">
    <text evidence="8">Heterodimer with CENPX, sometimes called MHF; this interaction stabilizes both partners. MHF heterodimers can assemble to form tetrameric structures. MHF also coassemble with CENPT-CENPW heterodimers at centromeres to form the tetrameric CENP-T-W-S-X complex. Forms a discrete complex with FANCM and CENPX, called FANCM-MHF; this interaction, probably mediated by direct binding between CENPS and FANCM, leads to synergistic activation of double-stranded DNA binding and strongly stimulates FANCM-mediated DNA remodeling. Recruited by FANCM to the Fanconi anemia (FA) core complex, which consists of CENPS, CENPX, FANCA, FANCB, FANCC, FANCE, FANCF, FANCG, FANCL, FANCM, FAAP24 and FAAP100. The FA core complex associates with Bloom syndrome (BLM) complex, which consists of at least BLM, DNA topoisomerase 3-alpha (TOP3A), RMI1/BLAP75, RPA1/RPA70 and RPA2/RPA32. The super complex between FA and BLM is called BRAFT.</text>
</comment>
<evidence type="ECO:0000256" key="2">
    <source>
        <dbReference type="ARBA" id="ARBA00009359"/>
    </source>
</evidence>
<dbReference type="GO" id="GO:0003677">
    <property type="term" value="F:DNA binding"/>
    <property type="evidence" value="ECO:0007669"/>
    <property type="project" value="UniProtKB-KW"/>
</dbReference>
<evidence type="ECO:0000256" key="5">
    <source>
        <dbReference type="ARBA" id="ARBA00023125"/>
    </source>
</evidence>
<dbReference type="AlphaFoldDB" id="A0A6A4XHL7"/>
<keyword evidence="4" id="KW-0227">DNA damage</keyword>
<dbReference type="GO" id="GO:0006281">
    <property type="term" value="P:DNA repair"/>
    <property type="evidence" value="ECO:0007669"/>
    <property type="project" value="UniProtKB-KW"/>
</dbReference>
<comment type="caution">
    <text evidence="11">The sequence shown here is derived from an EMBL/GenBank/DDBJ whole genome shotgun (WGS) entry which is preliminary data.</text>
</comment>
<evidence type="ECO:0000256" key="8">
    <source>
        <dbReference type="ARBA" id="ARBA00047146"/>
    </source>
</evidence>
<evidence type="ECO:0000256" key="9">
    <source>
        <dbReference type="SAM" id="MobiDB-lite"/>
    </source>
</evidence>
<gene>
    <name evidence="11" type="primary">CENPX_0</name>
    <name evidence="10" type="synonym">CENPX_1</name>
    <name evidence="11" type="ORF">FJT64_015062</name>
    <name evidence="10" type="ORF">FJT64_024797</name>
</gene>
<evidence type="ECO:0000313" key="11">
    <source>
        <dbReference type="EMBL" id="KAF0314482.1"/>
    </source>
</evidence>
<dbReference type="GO" id="GO:0043240">
    <property type="term" value="C:Fanconi anaemia nuclear complex"/>
    <property type="evidence" value="ECO:0007669"/>
    <property type="project" value="TreeGrafter"/>
</dbReference>
<dbReference type="EMBL" id="VIIS01000017">
    <property type="protein sequence ID" value="KAF0314482.1"/>
    <property type="molecule type" value="Genomic_DNA"/>
</dbReference>
<name>A0A6A4XHL7_AMPAM</name>
<feature type="region of interest" description="Disordered" evidence="9">
    <location>
        <begin position="1"/>
        <end position="28"/>
    </location>
</feature>
<comment type="similarity">
    <text evidence="2">Belongs to the CENP-X/MHF2 family.</text>
</comment>
<comment type="subcellular location">
    <subcellularLocation>
        <location evidence="1">Nucleus</location>
    </subcellularLocation>
</comment>
<dbReference type="EMBL" id="VIIS01000966">
    <property type="protein sequence ID" value="KAF0303220.1"/>
    <property type="molecule type" value="Genomic_DNA"/>
</dbReference>
<evidence type="ECO:0000256" key="7">
    <source>
        <dbReference type="ARBA" id="ARBA00023242"/>
    </source>
</evidence>
<dbReference type="Gene3D" id="6.10.130.30">
    <property type="match status" value="1"/>
</dbReference>
<dbReference type="OrthoDB" id="26525at2759"/>
<keyword evidence="12" id="KW-1185">Reference proteome</keyword>
<proteinExistence type="inferred from homology"/>
<evidence type="ECO:0000313" key="10">
    <source>
        <dbReference type="EMBL" id="KAF0303220.1"/>
    </source>
</evidence>
<sequence length="104" mass="11116">MDGNPSTSEGAGDAAAAAPPTDAPEAPAAPLVLKERTVEELMRLHFSSPRTRLGAEGLRLTTMALQLYVREAALRASDQARLTGAPEVGLEHLEKVLPQWLMDI</sequence>
<keyword evidence="6" id="KW-0234">DNA repair</keyword>
<dbReference type="Pfam" id="PF09415">
    <property type="entry name" value="CENP-X"/>
    <property type="match status" value="1"/>
</dbReference>
<evidence type="ECO:0000313" key="12">
    <source>
        <dbReference type="Proteomes" id="UP000440578"/>
    </source>
</evidence>
<dbReference type="GO" id="GO:0000712">
    <property type="term" value="P:resolution of meiotic recombination intermediates"/>
    <property type="evidence" value="ECO:0007669"/>
    <property type="project" value="TreeGrafter"/>
</dbReference>
<evidence type="ECO:0000256" key="4">
    <source>
        <dbReference type="ARBA" id="ARBA00022763"/>
    </source>
</evidence>